<dbReference type="GO" id="GO:0052851">
    <property type="term" value="F:ferric-chelate reductase (NADPH) activity"/>
    <property type="evidence" value="ECO:0007669"/>
    <property type="project" value="UniProtKB-EC"/>
</dbReference>
<dbReference type="CDD" id="cd06186">
    <property type="entry name" value="NOX_Duox_like_FAD_NADP"/>
    <property type="match status" value="1"/>
</dbReference>
<proteinExistence type="inferred from homology"/>
<evidence type="ECO:0000256" key="3">
    <source>
        <dbReference type="ARBA" id="ARBA00012668"/>
    </source>
</evidence>
<evidence type="ECO:0000256" key="7">
    <source>
        <dbReference type="ARBA" id="ARBA00023002"/>
    </source>
</evidence>
<evidence type="ECO:0000259" key="9">
    <source>
        <dbReference type="PROSITE" id="PS51384"/>
    </source>
</evidence>
<dbReference type="EMBL" id="CALTRL010005895">
    <property type="protein sequence ID" value="CAH7687645.1"/>
    <property type="molecule type" value="Genomic_DNA"/>
</dbReference>
<protein>
    <recommendedName>
        <fullName evidence="3">ferric-chelate reductase (NADPH)</fullName>
        <ecNumber evidence="3">1.16.1.9</ecNumber>
    </recommendedName>
</protein>
<dbReference type="Pfam" id="PF08030">
    <property type="entry name" value="NAD_binding_6"/>
    <property type="match status" value="1"/>
</dbReference>
<dbReference type="EC" id="1.16.1.9" evidence="3"/>
<organism evidence="10 11">
    <name type="scientific">Phakopsora pachyrhizi</name>
    <name type="common">Asian soybean rust disease fungus</name>
    <dbReference type="NCBI Taxonomy" id="170000"/>
    <lineage>
        <taxon>Eukaryota</taxon>
        <taxon>Fungi</taxon>
        <taxon>Dikarya</taxon>
        <taxon>Basidiomycota</taxon>
        <taxon>Pucciniomycotina</taxon>
        <taxon>Pucciniomycetes</taxon>
        <taxon>Pucciniales</taxon>
        <taxon>Phakopsoraceae</taxon>
        <taxon>Phakopsora</taxon>
    </lineage>
</organism>
<keyword evidence="6" id="KW-0249">Electron transport</keyword>
<dbReference type="Gene3D" id="3.40.50.80">
    <property type="entry name" value="Nucleotide-binding domain of ferredoxin-NADP reductase (FNR) module"/>
    <property type="match status" value="1"/>
</dbReference>
<comment type="similarity">
    <text evidence="2">Belongs to the ferric reductase (FRE) family.</text>
</comment>
<evidence type="ECO:0000256" key="4">
    <source>
        <dbReference type="ARBA" id="ARBA00022448"/>
    </source>
</evidence>
<dbReference type="GO" id="GO:0006879">
    <property type="term" value="P:intracellular iron ion homeostasis"/>
    <property type="evidence" value="ECO:0007669"/>
    <property type="project" value="TreeGrafter"/>
</dbReference>
<feature type="domain" description="FAD-binding FR-type" evidence="9">
    <location>
        <begin position="15"/>
        <end position="171"/>
    </location>
</feature>
<accession>A0AAV0BMC8</accession>
<evidence type="ECO:0000256" key="5">
    <source>
        <dbReference type="ARBA" id="ARBA00022475"/>
    </source>
</evidence>
<comment type="subcellular location">
    <subcellularLocation>
        <location evidence="1">Cell membrane</location>
        <topology evidence="1">Multi-pass membrane protein</topology>
    </subcellularLocation>
</comment>
<feature type="non-terminal residue" evidence="10">
    <location>
        <position position="1"/>
    </location>
</feature>
<dbReference type="AlphaFoldDB" id="A0AAV0BMC8"/>
<evidence type="ECO:0000313" key="11">
    <source>
        <dbReference type="Proteomes" id="UP001153365"/>
    </source>
</evidence>
<sequence length="335" mass="36358">FSIGLSALYFHVGDLKPFILVVGLIMGYESILTALKTSIKQATFTSLPGGITKVEVQNLGANWRAGQHVYLRILTGPRSFEKHPFTIANAPAKFSLSGKDSLILMAKSTGAFTKKLYALGLENPSDSYIESDVEKYSEKKENKHQLDYVTHSLGSACKVAVEGPYGSSFVDMNDYETVVLFAGGSGFAYSMATLEHARSASLDEGITKTIFVMWALRDLDMVLAFSETLNRVIAAGRVHQMQIIMRIYKSEPPSYDYLNPVTDAELVAGRVDPSAIVQEAFEASFRSIQERGEDRGCGIGVGVCGPEGLTKAVRAAVASSRPPHILDSGGIKFHS</sequence>
<reference evidence="10" key="1">
    <citation type="submission" date="2022-06" db="EMBL/GenBank/DDBJ databases">
        <authorList>
            <consortium name="SYNGENTA / RWTH Aachen University"/>
        </authorList>
    </citation>
    <scope>NUCLEOTIDE SEQUENCE</scope>
</reference>
<evidence type="ECO:0000256" key="1">
    <source>
        <dbReference type="ARBA" id="ARBA00004651"/>
    </source>
</evidence>
<dbReference type="GO" id="GO:0015677">
    <property type="term" value="P:copper ion import"/>
    <property type="evidence" value="ECO:0007669"/>
    <property type="project" value="TreeGrafter"/>
</dbReference>
<gene>
    <name evidence="10" type="ORF">PPACK8108_LOCUS22452</name>
</gene>
<comment type="caution">
    <text evidence="10">The sequence shown here is derived from an EMBL/GenBank/DDBJ whole genome shotgun (WGS) entry which is preliminary data.</text>
</comment>
<dbReference type="GO" id="GO:0005886">
    <property type="term" value="C:plasma membrane"/>
    <property type="evidence" value="ECO:0007669"/>
    <property type="project" value="UniProtKB-SubCell"/>
</dbReference>
<dbReference type="InterPro" id="IPR051410">
    <property type="entry name" value="Ferric/Cupric_Reductase"/>
</dbReference>
<dbReference type="Pfam" id="PF08022">
    <property type="entry name" value="FAD_binding_8"/>
    <property type="match status" value="1"/>
</dbReference>
<name>A0AAV0BMC8_PHAPC</name>
<evidence type="ECO:0000256" key="8">
    <source>
        <dbReference type="ARBA" id="ARBA00048483"/>
    </source>
</evidence>
<dbReference type="InterPro" id="IPR013121">
    <property type="entry name" value="Fe_red_NAD-bd_6"/>
</dbReference>
<keyword evidence="5" id="KW-1003">Cell membrane</keyword>
<comment type="catalytic activity">
    <reaction evidence="8">
        <text>2 a Fe(II)-siderophore + NADP(+) + H(+) = 2 a Fe(III)-siderophore + NADPH</text>
        <dbReference type="Rhea" id="RHEA:28795"/>
        <dbReference type="Rhea" id="RHEA-COMP:11342"/>
        <dbReference type="Rhea" id="RHEA-COMP:11344"/>
        <dbReference type="ChEBI" id="CHEBI:15378"/>
        <dbReference type="ChEBI" id="CHEBI:29033"/>
        <dbReference type="ChEBI" id="CHEBI:29034"/>
        <dbReference type="ChEBI" id="CHEBI:57783"/>
        <dbReference type="ChEBI" id="CHEBI:58349"/>
        <dbReference type="EC" id="1.16.1.9"/>
    </reaction>
</comment>
<keyword evidence="7" id="KW-0560">Oxidoreductase</keyword>
<evidence type="ECO:0000256" key="6">
    <source>
        <dbReference type="ARBA" id="ARBA00022982"/>
    </source>
</evidence>
<dbReference type="InterPro" id="IPR013112">
    <property type="entry name" value="FAD-bd_8"/>
</dbReference>
<dbReference type="PROSITE" id="PS51384">
    <property type="entry name" value="FAD_FR"/>
    <property type="match status" value="1"/>
</dbReference>
<dbReference type="Proteomes" id="UP001153365">
    <property type="component" value="Unassembled WGS sequence"/>
</dbReference>
<dbReference type="InterPro" id="IPR017927">
    <property type="entry name" value="FAD-bd_FR_type"/>
</dbReference>
<dbReference type="GO" id="GO:0006826">
    <property type="term" value="P:iron ion transport"/>
    <property type="evidence" value="ECO:0007669"/>
    <property type="project" value="TreeGrafter"/>
</dbReference>
<dbReference type="PANTHER" id="PTHR32361:SF9">
    <property type="entry name" value="FERRIC REDUCTASE TRANSMEMBRANE COMPONENT 3-RELATED"/>
    <property type="match status" value="1"/>
</dbReference>
<dbReference type="InterPro" id="IPR017938">
    <property type="entry name" value="Riboflavin_synthase-like_b-brl"/>
</dbReference>
<dbReference type="PANTHER" id="PTHR32361">
    <property type="entry name" value="FERRIC/CUPRIC REDUCTASE TRANSMEMBRANE COMPONENT"/>
    <property type="match status" value="1"/>
</dbReference>
<evidence type="ECO:0000313" key="10">
    <source>
        <dbReference type="EMBL" id="CAH7687645.1"/>
    </source>
</evidence>
<keyword evidence="4" id="KW-0813">Transport</keyword>
<dbReference type="InterPro" id="IPR039261">
    <property type="entry name" value="FNR_nucleotide-bd"/>
</dbReference>
<dbReference type="SUPFAM" id="SSF52343">
    <property type="entry name" value="Ferredoxin reductase-like, C-terminal NADP-linked domain"/>
    <property type="match status" value="1"/>
</dbReference>
<keyword evidence="11" id="KW-1185">Reference proteome</keyword>
<dbReference type="SUPFAM" id="SSF63380">
    <property type="entry name" value="Riboflavin synthase domain-like"/>
    <property type="match status" value="1"/>
</dbReference>
<evidence type="ECO:0000256" key="2">
    <source>
        <dbReference type="ARBA" id="ARBA00006278"/>
    </source>
</evidence>
<keyword evidence="5" id="KW-0472">Membrane</keyword>